<accession>A0A814Z3Y6</accession>
<dbReference type="EMBL" id="CAJNOJ010000167">
    <property type="protein sequence ID" value="CAF1231774.1"/>
    <property type="molecule type" value="Genomic_DNA"/>
</dbReference>
<name>A0A814Z3Y6_ADIRI</name>
<evidence type="ECO:0000313" key="3">
    <source>
        <dbReference type="EMBL" id="CAF1237819.1"/>
    </source>
</evidence>
<gene>
    <name evidence="2" type="ORF">EDS130_LOCUS26970</name>
    <name evidence="3" type="ORF">XAT740_LOCUS25575</name>
</gene>
<dbReference type="EMBL" id="CAJNOR010002034">
    <property type="protein sequence ID" value="CAF1237819.1"/>
    <property type="molecule type" value="Genomic_DNA"/>
</dbReference>
<evidence type="ECO:0000259" key="1">
    <source>
        <dbReference type="Pfam" id="PF20209"/>
    </source>
</evidence>
<proteinExistence type="predicted"/>
<protein>
    <recommendedName>
        <fullName evidence="1">DUF6570 domain-containing protein</fullName>
    </recommendedName>
</protein>
<evidence type="ECO:0000313" key="4">
    <source>
        <dbReference type="Proteomes" id="UP000663828"/>
    </source>
</evidence>
<organism evidence="3 4">
    <name type="scientific">Adineta ricciae</name>
    <name type="common">Rotifer</name>
    <dbReference type="NCBI Taxonomy" id="249248"/>
    <lineage>
        <taxon>Eukaryota</taxon>
        <taxon>Metazoa</taxon>
        <taxon>Spiralia</taxon>
        <taxon>Gnathifera</taxon>
        <taxon>Rotifera</taxon>
        <taxon>Eurotatoria</taxon>
        <taxon>Bdelloidea</taxon>
        <taxon>Adinetida</taxon>
        <taxon>Adinetidae</taxon>
        <taxon>Adineta</taxon>
    </lineage>
</organism>
<dbReference type="Pfam" id="PF20209">
    <property type="entry name" value="DUF6570"/>
    <property type="match status" value="1"/>
</dbReference>
<dbReference type="AlphaFoldDB" id="A0A814Z3Y6"/>
<dbReference type="Proteomes" id="UP000663852">
    <property type="component" value="Unassembled WGS sequence"/>
</dbReference>
<comment type="caution">
    <text evidence="3">The sequence shown here is derived from an EMBL/GenBank/DDBJ whole genome shotgun (WGS) entry which is preliminary data.</text>
</comment>
<keyword evidence="4" id="KW-1185">Reference proteome</keyword>
<feature type="domain" description="DUF6570" evidence="1">
    <location>
        <begin position="6"/>
        <end position="83"/>
    </location>
</feature>
<reference evidence="3" key="1">
    <citation type="submission" date="2021-02" db="EMBL/GenBank/DDBJ databases">
        <authorList>
            <person name="Nowell W R."/>
        </authorList>
    </citation>
    <scope>NUCLEOTIDE SEQUENCE</scope>
</reference>
<dbReference type="Proteomes" id="UP000663828">
    <property type="component" value="Unassembled WGS sequence"/>
</dbReference>
<dbReference type="InterPro" id="IPR046700">
    <property type="entry name" value="DUF6570"/>
</dbReference>
<evidence type="ECO:0000313" key="2">
    <source>
        <dbReference type="EMBL" id="CAF1231774.1"/>
    </source>
</evidence>
<sequence>MSIILVRGHQAALKGQVVHFHVDTDVVVEQILPFPRCYEFLAVVQEKPMKNDQITTTVTYSFSPVQVLQALNYLKEHNHLYCEKQIMTKDEIEKLFKCQAENIVPIKIIDSYAYNSSTTIAPIINSGDLLCGPK</sequence>
<dbReference type="OrthoDB" id="10068870at2759"/>